<gene>
    <name evidence="2" type="ORF">BDK51DRAFT_42149</name>
</gene>
<feature type="compositionally biased region" description="Basic residues" evidence="1">
    <location>
        <begin position="371"/>
        <end position="381"/>
    </location>
</feature>
<dbReference type="AlphaFoldDB" id="A0A4P9WC50"/>
<evidence type="ECO:0000313" key="2">
    <source>
        <dbReference type="EMBL" id="RKO87916.1"/>
    </source>
</evidence>
<reference evidence="3" key="1">
    <citation type="journal article" date="2018" name="Nat. Microbiol.">
        <title>Leveraging single-cell genomics to expand the fungal tree of life.</title>
        <authorList>
            <person name="Ahrendt S.R."/>
            <person name="Quandt C.A."/>
            <person name="Ciobanu D."/>
            <person name="Clum A."/>
            <person name="Salamov A."/>
            <person name="Andreopoulos B."/>
            <person name="Cheng J.F."/>
            <person name="Woyke T."/>
            <person name="Pelin A."/>
            <person name="Henrissat B."/>
            <person name="Reynolds N.K."/>
            <person name="Benny G.L."/>
            <person name="Smith M.E."/>
            <person name="James T.Y."/>
            <person name="Grigoriev I.V."/>
        </authorList>
    </citation>
    <scope>NUCLEOTIDE SEQUENCE [LARGE SCALE GENOMIC DNA]</scope>
</reference>
<evidence type="ECO:0000256" key="1">
    <source>
        <dbReference type="SAM" id="MobiDB-lite"/>
    </source>
</evidence>
<protein>
    <submittedName>
        <fullName evidence="2">Uncharacterized protein</fullName>
    </submittedName>
</protein>
<keyword evidence="3" id="KW-1185">Reference proteome</keyword>
<evidence type="ECO:0000313" key="3">
    <source>
        <dbReference type="Proteomes" id="UP000269721"/>
    </source>
</evidence>
<feature type="region of interest" description="Disordered" evidence="1">
    <location>
        <begin position="364"/>
        <end position="386"/>
    </location>
</feature>
<accession>A0A4P9WC50</accession>
<name>A0A4P9WC50_9FUNG</name>
<sequence>MLRLPISGQGDLGPGTEVSFQDGGDLGILFMMDFGLHFFVLVQDFVLVVQIDGRDLRTRARSVLRWFRERGSFPFAKDRLRGDGKVLPFVLKLDGGLWGALAPSRGPTPKDGMPSAYRTPYVMSQGQQQSNPVVAGNQNSHNTSFFRSIFPSNNPEGHHRFPTYPTKSLFLDTSLRKKSSPAPSIPGGTAVLRSSAQVMKLLGAIAPAPARAPDPVRAPAPAPNLMIAPTAPTVSEAKSYQDDLVEALYKYWGYDRNCDSTPSVHNWIKEFASQWFQTNFVHQVCPQLENATLITGNIEEHNFMFRDAVRKMELAETHAIGCLSLEEDGFANTIKHVMAHVTLQCVEPKIDCETRLAQSRREVLKIDNSSKKRPRASRPAKKNQWLPQQQVCSNPCGKGMQLVCHARPLHLQEQELPKGRRPDCRVFQAQATGQ</sequence>
<dbReference type="EMBL" id="KZ997071">
    <property type="protein sequence ID" value="RKO87916.1"/>
    <property type="molecule type" value="Genomic_DNA"/>
</dbReference>
<organism evidence="2 3">
    <name type="scientific">Blyttiomyces helicus</name>
    <dbReference type="NCBI Taxonomy" id="388810"/>
    <lineage>
        <taxon>Eukaryota</taxon>
        <taxon>Fungi</taxon>
        <taxon>Fungi incertae sedis</taxon>
        <taxon>Chytridiomycota</taxon>
        <taxon>Chytridiomycota incertae sedis</taxon>
        <taxon>Chytridiomycetes</taxon>
        <taxon>Chytridiomycetes incertae sedis</taxon>
        <taxon>Blyttiomyces</taxon>
    </lineage>
</organism>
<proteinExistence type="predicted"/>
<dbReference type="Proteomes" id="UP000269721">
    <property type="component" value="Unassembled WGS sequence"/>
</dbReference>